<feature type="transmembrane region" description="Helical" evidence="2">
    <location>
        <begin position="1182"/>
        <end position="1202"/>
    </location>
</feature>
<dbReference type="Pfam" id="PF01042">
    <property type="entry name" value="Ribonuc_L-PSP"/>
    <property type="match status" value="1"/>
</dbReference>
<dbReference type="SUPFAM" id="SSF55298">
    <property type="entry name" value="YjgF-like"/>
    <property type="match status" value="1"/>
</dbReference>
<feature type="compositionally biased region" description="Basic and acidic residues" evidence="1">
    <location>
        <begin position="674"/>
        <end position="689"/>
    </location>
</feature>
<feature type="region of interest" description="Disordered" evidence="1">
    <location>
        <begin position="389"/>
        <end position="418"/>
    </location>
</feature>
<reference evidence="3" key="2">
    <citation type="submission" date="2023-06" db="EMBL/GenBank/DDBJ databases">
        <authorList>
            <consortium name="Lawrence Berkeley National Laboratory"/>
            <person name="Haridas S."/>
            <person name="Hensen N."/>
            <person name="Bonometti L."/>
            <person name="Westerberg I."/>
            <person name="Brannstrom I.O."/>
            <person name="Guillou S."/>
            <person name="Cros-Aarteil S."/>
            <person name="Calhoun S."/>
            <person name="Kuo A."/>
            <person name="Mondo S."/>
            <person name="Pangilinan J."/>
            <person name="Riley R."/>
            <person name="Labutti K."/>
            <person name="Andreopoulos B."/>
            <person name="Lipzen A."/>
            <person name="Chen C."/>
            <person name="Yanf M."/>
            <person name="Daum C."/>
            <person name="Ng V."/>
            <person name="Clum A."/>
            <person name="Steindorff A."/>
            <person name="Ohm R."/>
            <person name="Martin F."/>
            <person name="Silar P."/>
            <person name="Natvig D."/>
            <person name="Lalanne C."/>
            <person name="Gautier V."/>
            <person name="Ament-Velasquez S.L."/>
            <person name="Kruys A."/>
            <person name="Hutchinson M.I."/>
            <person name="Powell A.J."/>
            <person name="Barry K."/>
            <person name="Miller A.N."/>
            <person name="Grigoriev I.V."/>
            <person name="Debuchy R."/>
            <person name="Gladieux P."/>
            <person name="Thoren M.H."/>
            <person name="Johannesson H."/>
        </authorList>
    </citation>
    <scope>NUCLEOTIDE SEQUENCE</scope>
    <source>
        <strain evidence="3">CBS 118394</strain>
    </source>
</reference>
<evidence type="ECO:0000313" key="3">
    <source>
        <dbReference type="EMBL" id="KAK3329955.1"/>
    </source>
</evidence>
<accession>A0AAE0IRZ8</accession>
<evidence type="ECO:0000256" key="1">
    <source>
        <dbReference type="SAM" id="MobiDB-lite"/>
    </source>
</evidence>
<keyword evidence="2" id="KW-0812">Transmembrane</keyword>
<dbReference type="Gene3D" id="1.20.58.340">
    <property type="entry name" value="Magnesium transport protein CorA, transmembrane region"/>
    <property type="match status" value="1"/>
</dbReference>
<sequence>MASSSPQQSSINGTAYLLPSNTGAQGLANYPHARTIASSARTIFISGTSSRCVDGTYEGCTETKGSADGTTTFTLDCGSQTAAVLRNIETIIQGVTNGRCGLEAVVDATVFLTDIRGDYAVMNAEWNKVWPDRTKAPARTPRWCDDPAASRIQLHQTTTVLLRNILCSPPVEKENRSTSTLLGFYAWDRNIGLTSPPAAESSRSTTCSLRLSVLDPFKADTAFGSLLNRLLCSTVMVSLHPTDSSRIELADLPGSSCVSQFSTATHPRSEPVPAPSPPQCISAEFHASVKSLDDIQCHIFGCTAISERGRVMNDMGKGGFWDNALEVDAREYPPIPWMDNGLPEKNCCACDQRGAQASPRAPGSWSRTSTKALLTGGFRPNIRLEVGERVAFTPPPPVTTDSEPGSGEKTKAESEDHSFTEALQTIIQEYVVTLGEGEAQDSPSKQPDHTHDVGRPSSTKEKRTKKTRDYDLERDVKLGKIDGRRTGAPRTDATLRSGRYQGVHEKQGRGRWLTHKYEEGYKGQFPDQVISIEKFFGQEFRRDSVVVTPGKDHSQAERLRWFHIPYNNMEWIEKAIRCYFKDGIDDSEARMQAGMVLRKECWKGQEYGSGTETIVHTRHLRSLCDRFSTGRKRSYSDKSRNNMVLFMPYLHWETDRNWARMVEVVQKKLDEHAREHSDGLLKERKENQTARKGLTGPHGTCLPRIDHGRHSNYYQVPTKDADATPQTVEDILWQNIRDNRQKQESEHAKAEHPGDVKKNLKESLIIKDSVRMERDRRLRPGHPLARLLTDAARLYKAIITSQDRQVLEPFLFAESPIHPRRSRDQAYFWKLRTTYRRDRDQVVYRYTKPKFHHKFQGPEKHKSKIKAMQNRFKVMEGWEWTRHGRYEDSRGCDECTDRIHQLARAVMVDQLWMWILDENTILTCFPKRYGVGKKDPSGVHHSMRNSLNDQSNSTSKRQRLRQAASDYEYVCGVDWQSSFHHLSQLAEMKIHEAATKDGVTAESLLALVSINKESHMQREIRDIIDELDIMIYVVTQQEQVITKFTEQAKEILGRGEQLSETVKRTQYTTFEKRAKEIICEVEFQIKNWRVGDLIALKQQQASIVQAYHAMKQGEETMRQGKAIMLFTVMMMVCLPLSFTSSLFGINAIELSGSGGGDGDDPDPPPVPSQIVNLWPTTFVRQIMIIFSVSAVAVAFVIIPAFSPLMRTLIWAHLRLALAVFGVHLQLYRLWLWYWGGNVVAHPGLRHPSVKISRRVDSKIEMMKEDVRKGRRARTLREAAEKDPPPRAAEDTEASRQGTPVIGGGNDSIV</sequence>
<feature type="region of interest" description="Disordered" evidence="1">
    <location>
        <begin position="935"/>
        <end position="958"/>
    </location>
</feature>
<feature type="compositionally biased region" description="Basic and acidic residues" evidence="1">
    <location>
        <begin position="1274"/>
        <end position="1293"/>
    </location>
</feature>
<feature type="region of interest" description="Disordered" evidence="1">
    <location>
        <begin position="674"/>
        <end position="706"/>
    </location>
</feature>
<reference evidence="3" key="1">
    <citation type="journal article" date="2023" name="Mol. Phylogenet. Evol.">
        <title>Genome-scale phylogeny and comparative genomics of the fungal order Sordariales.</title>
        <authorList>
            <person name="Hensen N."/>
            <person name="Bonometti L."/>
            <person name="Westerberg I."/>
            <person name="Brannstrom I.O."/>
            <person name="Guillou S."/>
            <person name="Cros-Aarteil S."/>
            <person name="Calhoun S."/>
            <person name="Haridas S."/>
            <person name="Kuo A."/>
            <person name="Mondo S."/>
            <person name="Pangilinan J."/>
            <person name="Riley R."/>
            <person name="LaButti K."/>
            <person name="Andreopoulos B."/>
            <person name="Lipzen A."/>
            <person name="Chen C."/>
            <person name="Yan M."/>
            <person name="Daum C."/>
            <person name="Ng V."/>
            <person name="Clum A."/>
            <person name="Steindorff A."/>
            <person name="Ohm R.A."/>
            <person name="Martin F."/>
            <person name="Silar P."/>
            <person name="Natvig D.O."/>
            <person name="Lalanne C."/>
            <person name="Gautier V."/>
            <person name="Ament-Velasquez S.L."/>
            <person name="Kruys A."/>
            <person name="Hutchinson M.I."/>
            <person name="Powell A.J."/>
            <person name="Barry K."/>
            <person name="Miller A.N."/>
            <person name="Grigoriev I.V."/>
            <person name="Debuchy R."/>
            <person name="Gladieux P."/>
            <person name="Hiltunen Thoren M."/>
            <person name="Johannesson H."/>
        </authorList>
    </citation>
    <scope>NUCLEOTIDE SEQUENCE</scope>
    <source>
        <strain evidence="3">CBS 118394</strain>
    </source>
</reference>
<evidence type="ECO:0000256" key="2">
    <source>
        <dbReference type="SAM" id="Phobius"/>
    </source>
</evidence>
<keyword evidence="4" id="KW-1185">Reference proteome</keyword>
<feature type="region of interest" description="Disordered" evidence="1">
    <location>
        <begin position="1267"/>
        <end position="1309"/>
    </location>
</feature>
<comment type="caution">
    <text evidence="3">The sequence shown here is derived from an EMBL/GenBank/DDBJ whole genome shotgun (WGS) entry which is preliminary data.</text>
</comment>
<dbReference type="Gene3D" id="3.30.1330.40">
    <property type="entry name" value="RutC-like"/>
    <property type="match status" value="1"/>
</dbReference>
<dbReference type="EMBL" id="JAUEDM010000001">
    <property type="protein sequence ID" value="KAK3329955.1"/>
    <property type="molecule type" value="Genomic_DNA"/>
</dbReference>
<dbReference type="PANTHER" id="PTHR47685:SF1">
    <property type="entry name" value="MAGNESIUM TRANSPORT PROTEIN CORA"/>
    <property type="match status" value="1"/>
</dbReference>
<proteinExistence type="predicted"/>
<name>A0AAE0IRZ8_9PEZI</name>
<keyword evidence="2" id="KW-1133">Transmembrane helix</keyword>
<gene>
    <name evidence="3" type="ORF">B0H66DRAFT_586382</name>
</gene>
<feature type="transmembrane region" description="Helical" evidence="2">
    <location>
        <begin position="1122"/>
        <end position="1145"/>
    </location>
</feature>
<keyword evidence="2" id="KW-0472">Membrane</keyword>
<feature type="compositionally biased region" description="Gly residues" evidence="1">
    <location>
        <begin position="1300"/>
        <end position="1309"/>
    </location>
</feature>
<protein>
    <submittedName>
        <fullName evidence="3">Uncharacterized protein</fullName>
    </submittedName>
</protein>
<dbReference type="PANTHER" id="PTHR47685">
    <property type="entry name" value="MAGNESIUM TRANSPORT PROTEIN CORA"/>
    <property type="match status" value="1"/>
</dbReference>
<feature type="region of interest" description="Disordered" evidence="1">
    <location>
        <begin position="437"/>
        <end position="470"/>
    </location>
</feature>
<organism evidence="3 4">
    <name type="scientific">Apodospora peruviana</name>
    <dbReference type="NCBI Taxonomy" id="516989"/>
    <lineage>
        <taxon>Eukaryota</taxon>
        <taxon>Fungi</taxon>
        <taxon>Dikarya</taxon>
        <taxon>Ascomycota</taxon>
        <taxon>Pezizomycotina</taxon>
        <taxon>Sordariomycetes</taxon>
        <taxon>Sordariomycetidae</taxon>
        <taxon>Sordariales</taxon>
        <taxon>Lasiosphaeriaceae</taxon>
        <taxon>Apodospora</taxon>
    </lineage>
</organism>
<dbReference type="InterPro" id="IPR006175">
    <property type="entry name" value="YjgF/YER057c/UK114"/>
</dbReference>
<dbReference type="CDD" id="cd00448">
    <property type="entry name" value="YjgF_YER057c_UK114_family"/>
    <property type="match status" value="1"/>
</dbReference>
<evidence type="ECO:0000313" key="4">
    <source>
        <dbReference type="Proteomes" id="UP001283341"/>
    </source>
</evidence>
<feature type="compositionally biased region" description="Basic and acidic residues" evidence="1">
    <location>
        <begin position="446"/>
        <end position="470"/>
    </location>
</feature>
<feature type="compositionally biased region" description="Polar residues" evidence="1">
    <location>
        <begin position="944"/>
        <end position="955"/>
    </location>
</feature>
<feature type="compositionally biased region" description="Basic and acidic residues" evidence="1">
    <location>
        <begin position="406"/>
        <end position="418"/>
    </location>
</feature>
<dbReference type="InterPro" id="IPR050829">
    <property type="entry name" value="CorA_MIT"/>
</dbReference>
<dbReference type="InterPro" id="IPR035959">
    <property type="entry name" value="RutC-like_sf"/>
</dbReference>
<dbReference type="Proteomes" id="UP001283341">
    <property type="component" value="Unassembled WGS sequence"/>
</dbReference>